<reference evidence="8 9" key="1">
    <citation type="submission" date="2017-01" db="EMBL/GenBank/DDBJ databases">
        <title>First insights into the biology of 'candidatus Vampirococcus archaeovorus'.</title>
        <authorList>
            <person name="Kizina J."/>
            <person name="Jordan S."/>
            <person name="Stueber K."/>
            <person name="Reinhardt R."/>
            <person name="Harder J."/>
        </authorList>
    </citation>
    <scope>NUCLEOTIDE SEQUENCE [LARGE SCALE GENOMIC DNA]</scope>
    <source>
        <strain evidence="8 9">LiM</strain>
    </source>
</reference>
<evidence type="ECO:0000256" key="1">
    <source>
        <dbReference type="ARBA" id="ARBA00001966"/>
    </source>
</evidence>
<feature type="domain" description="NADH:ubiquinone oxidoreductase-like 20kDa subunit" evidence="7">
    <location>
        <begin position="58"/>
        <end position="170"/>
    </location>
</feature>
<dbReference type="EMBL" id="CP019384">
    <property type="protein sequence ID" value="QAT17779.1"/>
    <property type="molecule type" value="Genomic_DNA"/>
</dbReference>
<protein>
    <submittedName>
        <fullName evidence="8">Formate hydrogenlyase subunit 7</fullName>
    </submittedName>
</protein>
<evidence type="ECO:0000313" key="8">
    <source>
        <dbReference type="EMBL" id="QAT17779.1"/>
    </source>
</evidence>
<accession>A0A410P6G6</accession>
<evidence type="ECO:0000313" key="9">
    <source>
        <dbReference type="Proteomes" id="UP000287243"/>
    </source>
</evidence>
<dbReference type="SUPFAM" id="SSF56770">
    <property type="entry name" value="HydA/Nqo6-like"/>
    <property type="match status" value="1"/>
</dbReference>
<dbReference type="GO" id="GO:0051539">
    <property type="term" value="F:4 iron, 4 sulfur cluster binding"/>
    <property type="evidence" value="ECO:0007669"/>
    <property type="project" value="UniProtKB-KW"/>
</dbReference>
<dbReference type="Gene3D" id="3.40.50.12280">
    <property type="match status" value="1"/>
</dbReference>
<dbReference type="AlphaFoldDB" id="A0A410P6G6"/>
<comment type="cofactor">
    <cofactor evidence="1">
        <name>[4Fe-4S] cluster</name>
        <dbReference type="ChEBI" id="CHEBI:49883"/>
    </cofactor>
</comment>
<evidence type="ECO:0000256" key="5">
    <source>
        <dbReference type="ARBA" id="ARBA00023004"/>
    </source>
</evidence>
<dbReference type="OrthoDB" id="9786737at2"/>
<evidence type="ECO:0000256" key="3">
    <source>
        <dbReference type="ARBA" id="ARBA00022485"/>
    </source>
</evidence>
<proteinExistence type="inferred from homology"/>
<dbReference type="RefSeq" id="WP_128700744.1">
    <property type="nucleotide sequence ID" value="NZ_CP019384.1"/>
</dbReference>
<dbReference type="PANTHER" id="PTHR42989">
    <property type="entry name" value="HYDROGENASE-4 COMPONENT I"/>
    <property type="match status" value="1"/>
</dbReference>
<keyword evidence="5" id="KW-0408">Iron</keyword>
<evidence type="ECO:0000256" key="4">
    <source>
        <dbReference type="ARBA" id="ARBA00022723"/>
    </source>
</evidence>
<dbReference type="GO" id="GO:0016829">
    <property type="term" value="F:lyase activity"/>
    <property type="evidence" value="ECO:0007669"/>
    <property type="project" value="UniProtKB-KW"/>
</dbReference>
<dbReference type="GO" id="GO:0046872">
    <property type="term" value="F:metal ion binding"/>
    <property type="evidence" value="ECO:0007669"/>
    <property type="project" value="UniProtKB-KW"/>
</dbReference>
<dbReference type="Proteomes" id="UP000287243">
    <property type="component" value="Chromosome"/>
</dbReference>
<comment type="similarity">
    <text evidence="2">Belongs to the complex I 20 kDa subunit family.</text>
</comment>
<keyword evidence="3" id="KW-0004">4Fe-4S</keyword>
<keyword evidence="8" id="KW-0456">Lyase</keyword>
<name>A0A410P6G6_VELA1</name>
<dbReference type="InterPro" id="IPR052375">
    <property type="entry name" value="Complex_I_20kDa-like"/>
</dbReference>
<evidence type="ECO:0000259" key="7">
    <source>
        <dbReference type="Pfam" id="PF01058"/>
    </source>
</evidence>
<dbReference type="KEGG" id="vai:BU251_08620"/>
<organism evidence="8 9">
    <name type="scientific">Velamenicoccus archaeovorus</name>
    <dbReference type="NCBI Taxonomy" id="1930593"/>
    <lineage>
        <taxon>Bacteria</taxon>
        <taxon>Pseudomonadati</taxon>
        <taxon>Candidatus Omnitrophota</taxon>
        <taxon>Candidatus Velamenicoccus</taxon>
    </lineage>
</organism>
<keyword evidence="9" id="KW-1185">Reference proteome</keyword>
<keyword evidence="6" id="KW-0411">Iron-sulfur</keyword>
<keyword evidence="4" id="KW-0479">Metal-binding</keyword>
<dbReference type="InterPro" id="IPR006137">
    <property type="entry name" value="NADH_UbQ_OxRdtase-like_20kDa"/>
</dbReference>
<dbReference type="Pfam" id="PF01058">
    <property type="entry name" value="Oxidored_q6"/>
    <property type="match status" value="1"/>
</dbReference>
<evidence type="ECO:0000256" key="2">
    <source>
        <dbReference type="ARBA" id="ARBA00009173"/>
    </source>
</evidence>
<dbReference type="PANTHER" id="PTHR42989:SF1">
    <property type="entry name" value="FORMATE HYDROGENLYASE SUBUNIT 7-RELATED"/>
    <property type="match status" value="1"/>
</dbReference>
<gene>
    <name evidence="8" type="ORF">BU251_08620</name>
</gene>
<evidence type="ECO:0000256" key="6">
    <source>
        <dbReference type="ARBA" id="ARBA00023014"/>
    </source>
</evidence>
<sequence>MWTIIKNSILKGLLTERKTLPDIPSCSEVEDIGQELKKTILSLYGRSLHLREVDTGSCGACESEMTALSNPVYDIQRFGIDFVASPRHADALVVTGALSRNMALALKRTYEAMPGPKFVITVGDCALDGGGFGASYYRHPEGIRGLIGAVVLHIPGCPPSPAQILSAILAFLKKA</sequence>